<dbReference type="GO" id="GO:0042956">
    <property type="term" value="P:maltodextrin transmembrane transport"/>
    <property type="evidence" value="ECO:0007669"/>
    <property type="project" value="TreeGrafter"/>
</dbReference>
<name>A0A7Y9E9Y7_9ACTN</name>
<evidence type="ECO:0000256" key="2">
    <source>
        <dbReference type="ARBA" id="ARBA00009047"/>
    </source>
</evidence>
<dbReference type="Pfam" id="PF00528">
    <property type="entry name" value="BPD_transp_1"/>
    <property type="match status" value="1"/>
</dbReference>
<dbReference type="InterPro" id="IPR000515">
    <property type="entry name" value="MetI-like"/>
</dbReference>
<feature type="transmembrane region" description="Helical" evidence="9">
    <location>
        <begin position="99"/>
        <end position="124"/>
    </location>
</feature>
<feature type="domain" description="ABC transmembrane type-1" evidence="11">
    <location>
        <begin position="100"/>
        <end position="291"/>
    </location>
</feature>
<dbReference type="RefSeq" id="WP_179665214.1">
    <property type="nucleotide sequence ID" value="NZ_JACCBG010000001.1"/>
</dbReference>
<feature type="transmembrane region" description="Helical" evidence="9">
    <location>
        <begin position="136"/>
        <end position="157"/>
    </location>
</feature>
<evidence type="ECO:0000259" key="11">
    <source>
        <dbReference type="PROSITE" id="PS50928"/>
    </source>
</evidence>
<dbReference type="InterPro" id="IPR050901">
    <property type="entry name" value="BP-dep_ABC_trans_perm"/>
</dbReference>
<evidence type="ECO:0000256" key="5">
    <source>
        <dbReference type="ARBA" id="ARBA00022597"/>
    </source>
</evidence>
<evidence type="ECO:0000256" key="3">
    <source>
        <dbReference type="ARBA" id="ARBA00022448"/>
    </source>
</evidence>
<evidence type="ECO:0000313" key="13">
    <source>
        <dbReference type="Proteomes" id="UP000535511"/>
    </source>
</evidence>
<feature type="transmembrane region" description="Helical" evidence="9">
    <location>
        <begin position="37"/>
        <end position="62"/>
    </location>
</feature>
<dbReference type="PROSITE" id="PS50928">
    <property type="entry name" value="ABC_TM1"/>
    <property type="match status" value="1"/>
</dbReference>
<evidence type="ECO:0000256" key="9">
    <source>
        <dbReference type="RuleBase" id="RU363032"/>
    </source>
</evidence>
<comment type="similarity">
    <text evidence="2">Belongs to the binding-protein-dependent transport system permease family. MalFG subfamily.</text>
</comment>
<dbReference type="EMBL" id="JACCBG010000001">
    <property type="protein sequence ID" value="NYD43727.1"/>
    <property type="molecule type" value="Genomic_DNA"/>
</dbReference>
<keyword evidence="6 9" id="KW-0812">Transmembrane</keyword>
<dbReference type="AlphaFoldDB" id="A0A7Y9E9Y7"/>
<evidence type="ECO:0000256" key="10">
    <source>
        <dbReference type="SAM" id="MobiDB-lite"/>
    </source>
</evidence>
<evidence type="ECO:0000313" key="12">
    <source>
        <dbReference type="EMBL" id="NYD43727.1"/>
    </source>
</evidence>
<feature type="transmembrane region" description="Helical" evidence="9">
    <location>
        <begin position="169"/>
        <end position="187"/>
    </location>
</feature>
<reference evidence="12 13" key="1">
    <citation type="submission" date="2020-07" db="EMBL/GenBank/DDBJ databases">
        <title>Sequencing the genomes of 1000 actinobacteria strains.</title>
        <authorList>
            <person name="Klenk H.-P."/>
        </authorList>
    </citation>
    <scope>NUCLEOTIDE SEQUENCE [LARGE SCALE GENOMIC DNA]</scope>
    <source>
        <strain evidence="12 13">DSM 21350</strain>
    </source>
</reference>
<dbReference type="PANTHER" id="PTHR32243:SF50">
    <property type="entry name" value="MALTOSE_MALTODEXTRIN TRANSPORT SYSTEM PERMEASE PROTEIN MALG"/>
    <property type="match status" value="1"/>
</dbReference>
<comment type="caution">
    <text evidence="12">The sequence shown here is derived from an EMBL/GenBank/DDBJ whole genome shotgun (WGS) entry which is preliminary data.</text>
</comment>
<dbReference type="SUPFAM" id="SSF161098">
    <property type="entry name" value="MetI-like"/>
    <property type="match status" value="1"/>
</dbReference>
<keyword evidence="4" id="KW-1003">Cell membrane</keyword>
<keyword evidence="3 9" id="KW-0813">Transport</keyword>
<evidence type="ECO:0000256" key="6">
    <source>
        <dbReference type="ARBA" id="ARBA00022692"/>
    </source>
</evidence>
<keyword evidence="5" id="KW-0762">Sugar transport</keyword>
<evidence type="ECO:0000256" key="7">
    <source>
        <dbReference type="ARBA" id="ARBA00022989"/>
    </source>
</evidence>
<proteinExistence type="inferred from homology"/>
<comment type="subcellular location">
    <subcellularLocation>
        <location evidence="1 9">Cell membrane</location>
        <topology evidence="1 9">Multi-pass membrane protein</topology>
    </subcellularLocation>
</comment>
<protein>
    <submittedName>
        <fullName evidence="12">Arabinogalactan oligomer/maltooligosaccharide transport system permease protein</fullName>
    </submittedName>
</protein>
<feature type="region of interest" description="Disordered" evidence="10">
    <location>
        <begin position="11"/>
        <end position="30"/>
    </location>
</feature>
<evidence type="ECO:0000256" key="8">
    <source>
        <dbReference type="ARBA" id="ARBA00023136"/>
    </source>
</evidence>
<dbReference type="GO" id="GO:0015423">
    <property type="term" value="F:ABC-type maltose transporter activity"/>
    <property type="evidence" value="ECO:0007669"/>
    <property type="project" value="TreeGrafter"/>
</dbReference>
<keyword evidence="8 9" id="KW-0472">Membrane</keyword>
<evidence type="ECO:0000256" key="4">
    <source>
        <dbReference type="ARBA" id="ARBA00022475"/>
    </source>
</evidence>
<keyword evidence="13" id="KW-1185">Reference proteome</keyword>
<dbReference type="PANTHER" id="PTHR32243">
    <property type="entry name" value="MALTOSE TRANSPORT SYSTEM PERMEASE-RELATED"/>
    <property type="match status" value="1"/>
</dbReference>
<dbReference type="CDD" id="cd06261">
    <property type="entry name" value="TM_PBP2"/>
    <property type="match status" value="1"/>
</dbReference>
<accession>A0A7Y9E9Y7</accession>
<dbReference type="Gene3D" id="1.10.3720.10">
    <property type="entry name" value="MetI-like"/>
    <property type="match status" value="1"/>
</dbReference>
<dbReference type="GO" id="GO:0005886">
    <property type="term" value="C:plasma membrane"/>
    <property type="evidence" value="ECO:0007669"/>
    <property type="project" value="UniProtKB-SubCell"/>
</dbReference>
<gene>
    <name evidence="12" type="ORF">BJZ21_003810</name>
</gene>
<dbReference type="InterPro" id="IPR035906">
    <property type="entry name" value="MetI-like_sf"/>
</dbReference>
<organism evidence="12 13">
    <name type="scientific">Nocardioides panaciterrulae</name>
    <dbReference type="NCBI Taxonomy" id="661492"/>
    <lineage>
        <taxon>Bacteria</taxon>
        <taxon>Bacillati</taxon>
        <taxon>Actinomycetota</taxon>
        <taxon>Actinomycetes</taxon>
        <taxon>Propionibacteriales</taxon>
        <taxon>Nocardioidaceae</taxon>
        <taxon>Nocardioides</taxon>
    </lineage>
</organism>
<feature type="transmembrane region" description="Helical" evidence="9">
    <location>
        <begin position="225"/>
        <end position="245"/>
    </location>
</feature>
<feature type="transmembrane region" description="Helical" evidence="9">
    <location>
        <begin position="272"/>
        <end position="291"/>
    </location>
</feature>
<evidence type="ECO:0000256" key="1">
    <source>
        <dbReference type="ARBA" id="ARBA00004651"/>
    </source>
</evidence>
<sequence length="306" mass="33462">MSSPRAIEVLPEVAGPGPDRGTGRTKQVRRRSQRSPLASLALHGTLALATFIALFPVAWVLLSSFKPASEIRSSQIQLIADPSLDNYRQVLFHTNFPSWFLNSVIVAAFTMVIGISMSALAGYAMSRFNFPGRRGLMWVFLLTQMFPVAILIVPIYTIMAKLGLIDTKASLVIAYCTVAVPFCAWMLRGYFDTIPKELDEAAALDGLGPFRTFWRVVLPLARPGLAVTAFYTFLTAWGEVAYAIAFMQTDDHYTLGAGLQQFVPQFQPRWELLTAGAVLITIPAGLVFFIAQKHLVAGLTAGGTKG</sequence>
<dbReference type="Proteomes" id="UP000535511">
    <property type="component" value="Unassembled WGS sequence"/>
</dbReference>
<keyword evidence="7 9" id="KW-1133">Transmembrane helix</keyword>